<dbReference type="OrthoDB" id="7013802at2"/>
<name>A0A1I5S9Q6_9GAMM</name>
<sequence>MLDLLRALFGGRKVTAENNSLAVGGNVENINIIVADKEHLDKLAINIGAQPGSTTQIDVSAAFEIDEQITELREIVNAGQVKIALELLDRFYLRHAAKLNHTQQFRVKTNCAVCHFKLGRANVAANMFHEAFALCPSDAKALANKVLAYLIEGKSKEAYEFAVTKIKEDPNNEALAINGLQAARIIGGDHESFYSLIGETAKGSEYVVAAYMDYLLSQKAPGRYKLVLESLEKFPENSSLKMHAALSQLEKIVEENRLGDEIQIPISDGDALREVTKVLEDSWGKFKSSECMFDATNEADASNLLHCYVLSGDKSKTISYCKELLDNYPTNQRFVEQCVQVSLDYRNDNLFHQSIKLLSDVSLSRKYALANNINNRNWSELSKLQDYVIERFDDDTKAIAKISHCIAKAVQNNINGKIELESFITSERINSRAKTVLYILSYSCKVPQIIKIAHEYGLKNIDTNLVKEEALAFSKVAQACNDWPSMILALKTFSPPEVNCEETRAIALAYINKTPVQADAVAFFESAIKHQAKENYFTLLYGIFCYRRKDSIKAKEALTEYLSNGGNDVNAILALADIFHLNGEHESVSQMMEKIEPNRVNGEPNQLANLARLLVQYGAPQTGLELALKLYKENPKNPDVALAYANIFLFGGSRLTIEEIEVVCPGTHFKLKSQDDAIIERYVADDHFERAELGLSDQDPYLDAFINKKVGDKWSQPTFQGSLEWTLVEVKNKYIYAFHHIINNYEYEYPGHGGFGVIKTVGDDIEPILEMIKQNAEKDEKILKELHSKNIPLSFISELWKRNVLDVAQIIRQNFGDIYTCVGTHQERESAQAAIRTRLDSGIVLDTYTAWVASSAVILDAITRICPRIIIPGSSIHRLQAIAENQRASIGSEMSIGWDGGNFIRTITTTEEREKWIEFFTLRVNTLKDRCKIISFALPEQLDGTTEELINILDQEALDPYLIAESEKCVLISDDGFSRQFAREAYGVNNSGWLQALLEIGLDNNAIDLEIYSSCIAELALYRHNFIALNSTTLVEIYKKDSADLESFRAAIRYIGSKNAEPSSHYNVLKEFIIKIWINDIYDTRDTAAYTLLKKSISLSHPDVKAMKATSLVLDRVIRMPESLEILNRLANLEAPRLNNFILDWLEGHFMFNQQ</sequence>
<dbReference type="AlphaFoldDB" id="A0A1I5S9Q6"/>
<protein>
    <recommendedName>
        <fullName evidence="1">PIN domain-containing protein</fullName>
    </recommendedName>
</protein>
<feature type="domain" description="PIN" evidence="1">
    <location>
        <begin position="844"/>
        <end position="984"/>
    </location>
</feature>
<dbReference type="RefSeq" id="WP_139231027.1">
    <property type="nucleotide sequence ID" value="NZ_FOXM01000004.1"/>
</dbReference>
<dbReference type="Pfam" id="PF20698">
    <property type="entry name" value="PIN-TPR-GreABC"/>
    <property type="match status" value="1"/>
</dbReference>
<accession>A0A1I5S9Q6</accession>
<dbReference type="EMBL" id="FOXM01000004">
    <property type="protein sequence ID" value="SFP67442.1"/>
    <property type="molecule type" value="Genomic_DNA"/>
</dbReference>
<gene>
    <name evidence="2" type="ORF">SAMN05216229_104265</name>
</gene>
<keyword evidence="3" id="KW-1185">Reference proteome</keyword>
<dbReference type="SUPFAM" id="SSF48452">
    <property type="entry name" value="TPR-like"/>
    <property type="match status" value="1"/>
</dbReference>
<dbReference type="InterPro" id="IPR048987">
    <property type="entry name" value="PIN-TPR-GreABC"/>
</dbReference>
<organism evidence="2 3">
    <name type="scientific">Geopseudomonas sagittaria</name>
    <dbReference type="NCBI Taxonomy" id="1135990"/>
    <lineage>
        <taxon>Bacteria</taxon>
        <taxon>Pseudomonadati</taxon>
        <taxon>Pseudomonadota</taxon>
        <taxon>Gammaproteobacteria</taxon>
        <taxon>Pseudomonadales</taxon>
        <taxon>Pseudomonadaceae</taxon>
        <taxon>Geopseudomonas</taxon>
    </lineage>
</organism>
<reference evidence="3" key="1">
    <citation type="submission" date="2016-10" db="EMBL/GenBank/DDBJ databases">
        <authorList>
            <person name="Varghese N."/>
            <person name="Submissions S."/>
        </authorList>
    </citation>
    <scope>NUCLEOTIDE SEQUENCE [LARGE SCALE GENOMIC DNA]</scope>
    <source>
        <strain evidence="3">JCM 18195</strain>
    </source>
</reference>
<evidence type="ECO:0000313" key="3">
    <source>
        <dbReference type="Proteomes" id="UP000243084"/>
    </source>
</evidence>
<dbReference type="Gene3D" id="1.25.40.10">
    <property type="entry name" value="Tetratricopeptide repeat domain"/>
    <property type="match status" value="2"/>
</dbReference>
<evidence type="ECO:0000259" key="1">
    <source>
        <dbReference type="Pfam" id="PF20698"/>
    </source>
</evidence>
<dbReference type="Proteomes" id="UP000243084">
    <property type="component" value="Unassembled WGS sequence"/>
</dbReference>
<proteinExistence type="predicted"/>
<evidence type="ECO:0000313" key="2">
    <source>
        <dbReference type="EMBL" id="SFP67442.1"/>
    </source>
</evidence>
<dbReference type="InterPro" id="IPR011990">
    <property type="entry name" value="TPR-like_helical_dom_sf"/>
</dbReference>